<organism evidence="2 3">
    <name type="scientific">Penelope pileata</name>
    <dbReference type="NCBI Taxonomy" id="1118817"/>
    <lineage>
        <taxon>Eukaryota</taxon>
        <taxon>Metazoa</taxon>
        <taxon>Chordata</taxon>
        <taxon>Craniata</taxon>
        <taxon>Vertebrata</taxon>
        <taxon>Euteleostomi</taxon>
        <taxon>Archelosauria</taxon>
        <taxon>Archosauria</taxon>
        <taxon>Dinosauria</taxon>
        <taxon>Saurischia</taxon>
        <taxon>Theropoda</taxon>
        <taxon>Coelurosauria</taxon>
        <taxon>Aves</taxon>
        <taxon>Neognathae</taxon>
        <taxon>Galloanserae</taxon>
        <taxon>Galliformes</taxon>
        <taxon>Cracidae</taxon>
        <taxon>Penelope</taxon>
    </lineage>
</organism>
<evidence type="ECO:0000313" key="3">
    <source>
        <dbReference type="Proteomes" id="UP000613066"/>
    </source>
</evidence>
<keyword evidence="3" id="KW-1185">Reference proteome</keyword>
<dbReference type="Gene3D" id="1.10.287.210">
    <property type="match status" value="1"/>
</dbReference>
<dbReference type="EMBL" id="WBMW01000565">
    <property type="protein sequence ID" value="NXC38665.1"/>
    <property type="molecule type" value="Genomic_DNA"/>
</dbReference>
<accession>A0A851NJ51</accession>
<feature type="non-terminal residue" evidence="2">
    <location>
        <position position="92"/>
    </location>
</feature>
<dbReference type="OrthoDB" id="8949317at2759"/>
<gene>
    <name evidence="2" type="primary">Ervv2_1</name>
    <name evidence="2" type="ORF">PENPIL_R15412</name>
</gene>
<evidence type="ECO:0000313" key="2">
    <source>
        <dbReference type="EMBL" id="NXC38665.1"/>
    </source>
</evidence>
<dbReference type="PANTHER" id="PTHR10424:SF73">
    <property type="entry name" value="ENDOGENOUS RETROVIRUS GROUP FC1 ENV POLYPROTEIN-RELATED"/>
    <property type="match status" value="1"/>
</dbReference>
<dbReference type="PANTHER" id="PTHR10424">
    <property type="entry name" value="VIRAL ENVELOPE PROTEIN"/>
    <property type="match status" value="1"/>
</dbReference>
<comment type="caution">
    <text evidence="2">The sequence shown here is derived from an EMBL/GenBank/DDBJ whole genome shotgun (WGS) entry which is preliminary data.</text>
</comment>
<sequence>TGFHSFVRWFIPLRGVSEPEKAIVNLSATTERIENLIMDAIKNLQTEVSSLSKVVLQNRMALDILAAKEGGICMTINTSCCAYVNRNKQIET</sequence>
<dbReference type="SUPFAM" id="SSF58069">
    <property type="entry name" value="Virus ectodomain"/>
    <property type="match status" value="1"/>
</dbReference>
<dbReference type="AlphaFoldDB" id="A0A851NJ51"/>
<name>A0A851NJ51_9GALL</name>
<protein>
    <submittedName>
        <fullName evidence="2">ERVV2 protein</fullName>
    </submittedName>
</protein>
<proteinExistence type="predicted"/>
<dbReference type="InterPro" id="IPR018154">
    <property type="entry name" value="TLV/ENV_coat_polyprotein"/>
</dbReference>
<evidence type="ECO:0000256" key="1">
    <source>
        <dbReference type="ARBA" id="ARBA00023157"/>
    </source>
</evidence>
<dbReference type="Proteomes" id="UP000613066">
    <property type="component" value="Unassembled WGS sequence"/>
</dbReference>
<feature type="non-terminal residue" evidence="2">
    <location>
        <position position="1"/>
    </location>
</feature>
<dbReference type="Pfam" id="PF00429">
    <property type="entry name" value="TLV_coat"/>
    <property type="match status" value="1"/>
</dbReference>
<reference evidence="2" key="1">
    <citation type="submission" date="2019-09" db="EMBL/GenBank/DDBJ databases">
        <title>Bird 10,000 Genomes (B10K) Project - Family phase.</title>
        <authorList>
            <person name="Zhang G."/>
        </authorList>
    </citation>
    <scope>NUCLEOTIDE SEQUENCE</scope>
    <source>
        <strain evidence="2">B10K-DU-001-08</strain>
        <tissue evidence="2">Muscle</tissue>
    </source>
</reference>
<keyword evidence="1" id="KW-1015">Disulfide bond</keyword>